<proteinExistence type="predicted"/>
<reference evidence="2" key="1">
    <citation type="submission" date="2016-11" db="UniProtKB">
        <authorList>
            <consortium name="WormBaseParasite"/>
        </authorList>
    </citation>
    <scope>IDENTIFICATION</scope>
    <source>
        <strain evidence="2">KR3021</strain>
    </source>
</reference>
<accession>A0AC35TTT5</accession>
<evidence type="ECO:0000313" key="2">
    <source>
        <dbReference type="WBParaSite" id="RSKR_0000404800.1"/>
    </source>
</evidence>
<sequence length="152" mass="17158">MDDNLIEDFEPQAKRGRSPYKANTEAIKQANRDNIAIAALFNPLNNNEQVIYAANLMKEKEDALKKRNAELEMICSQNKLTIKALGERVAALKTDNSKMTTELDQLKSIHITDLSEKKAKGTQIYNLHVKNESSLTMKTFANVPNLKDKSSY</sequence>
<dbReference type="Proteomes" id="UP000095286">
    <property type="component" value="Unplaced"/>
</dbReference>
<name>A0AC35TTT5_9BILA</name>
<evidence type="ECO:0000313" key="1">
    <source>
        <dbReference type="Proteomes" id="UP000095286"/>
    </source>
</evidence>
<organism evidence="1 2">
    <name type="scientific">Rhabditophanes sp. KR3021</name>
    <dbReference type="NCBI Taxonomy" id="114890"/>
    <lineage>
        <taxon>Eukaryota</taxon>
        <taxon>Metazoa</taxon>
        <taxon>Ecdysozoa</taxon>
        <taxon>Nematoda</taxon>
        <taxon>Chromadorea</taxon>
        <taxon>Rhabditida</taxon>
        <taxon>Tylenchina</taxon>
        <taxon>Panagrolaimomorpha</taxon>
        <taxon>Strongyloidoidea</taxon>
        <taxon>Alloionematidae</taxon>
        <taxon>Rhabditophanes</taxon>
    </lineage>
</organism>
<protein>
    <submittedName>
        <fullName evidence="2">NAM-associated domain-containing protein</fullName>
    </submittedName>
</protein>
<dbReference type="WBParaSite" id="RSKR_0000404800.1">
    <property type="protein sequence ID" value="RSKR_0000404800.1"/>
    <property type="gene ID" value="RSKR_0000404800"/>
</dbReference>